<keyword evidence="5" id="KW-0732">Signal</keyword>
<comment type="function">
    <text evidence="4">Plant non-specific lipid-transfer proteins transfer phospholipids as well as galactolipids across membranes. May play a role in wax or cutin deposition in the cell walls of expanding epidermal cells and certain secretory tissues.</text>
</comment>
<dbReference type="AlphaFoldDB" id="A0ABD3A407"/>
<feature type="signal peptide" evidence="5">
    <location>
        <begin position="1"/>
        <end position="26"/>
    </location>
</feature>
<dbReference type="InterPro" id="IPR016140">
    <property type="entry name" value="Bifunc_inhib/LTP/seed_store"/>
</dbReference>
<dbReference type="CDD" id="cd01960">
    <property type="entry name" value="nsLTP1"/>
    <property type="match status" value="1"/>
</dbReference>
<gene>
    <name evidence="7" type="ORF">ACH5RR_014310</name>
</gene>
<sequence>MNKLVANTTLFAVLCLIFLVVRPSQALSCGQVSGAVAPCISYLTQGGSPTQQCCNGVKSLRDLIPTQPDRQTACNCLKAAASSYPSIKPDAASNLPGRCGVPINIPISTSTNCNRF</sequence>
<accession>A0ABD3A407</accession>
<dbReference type="SUPFAM" id="SSF47699">
    <property type="entry name" value="Bifunctional inhibitor/lipid-transfer protein/seed storage 2S albumin"/>
    <property type="match status" value="1"/>
</dbReference>
<dbReference type="Pfam" id="PF00234">
    <property type="entry name" value="Tryp_alpha_amyl"/>
    <property type="match status" value="1"/>
</dbReference>
<evidence type="ECO:0000256" key="1">
    <source>
        <dbReference type="ARBA" id="ARBA00009748"/>
    </source>
</evidence>
<evidence type="ECO:0000256" key="2">
    <source>
        <dbReference type="ARBA" id="ARBA00022448"/>
    </source>
</evidence>
<dbReference type="PANTHER" id="PTHR33076">
    <property type="entry name" value="NON-SPECIFIC LIPID-TRANSFER PROTEIN 2-RELATED"/>
    <property type="match status" value="1"/>
</dbReference>
<protein>
    <recommendedName>
        <fullName evidence="4">Non-specific lipid-transfer protein</fullName>
    </recommendedName>
</protein>
<dbReference type="SMART" id="SM00499">
    <property type="entry name" value="AAI"/>
    <property type="match status" value="1"/>
</dbReference>
<dbReference type="Proteomes" id="UP001630127">
    <property type="component" value="Unassembled WGS sequence"/>
</dbReference>
<evidence type="ECO:0000256" key="5">
    <source>
        <dbReference type="SAM" id="SignalP"/>
    </source>
</evidence>
<reference evidence="7 8" key="1">
    <citation type="submission" date="2024-11" db="EMBL/GenBank/DDBJ databases">
        <title>A near-complete genome assembly of Cinchona calisaya.</title>
        <authorList>
            <person name="Lian D.C."/>
            <person name="Zhao X.W."/>
            <person name="Wei L."/>
        </authorList>
    </citation>
    <scope>NUCLEOTIDE SEQUENCE [LARGE SCALE GENOMIC DNA]</scope>
    <source>
        <tissue evidence="7">Nenye</tissue>
    </source>
</reference>
<name>A0ABD3A407_9GENT</name>
<feature type="chain" id="PRO_5044848329" description="Non-specific lipid-transfer protein" evidence="5">
    <location>
        <begin position="27"/>
        <end position="116"/>
    </location>
</feature>
<evidence type="ECO:0000313" key="8">
    <source>
        <dbReference type="Proteomes" id="UP001630127"/>
    </source>
</evidence>
<dbReference type="GO" id="GO:0008289">
    <property type="term" value="F:lipid binding"/>
    <property type="evidence" value="ECO:0007669"/>
    <property type="project" value="UniProtKB-KW"/>
</dbReference>
<keyword evidence="2 4" id="KW-0813">Transport</keyword>
<organism evidence="7 8">
    <name type="scientific">Cinchona calisaya</name>
    <dbReference type="NCBI Taxonomy" id="153742"/>
    <lineage>
        <taxon>Eukaryota</taxon>
        <taxon>Viridiplantae</taxon>
        <taxon>Streptophyta</taxon>
        <taxon>Embryophyta</taxon>
        <taxon>Tracheophyta</taxon>
        <taxon>Spermatophyta</taxon>
        <taxon>Magnoliopsida</taxon>
        <taxon>eudicotyledons</taxon>
        <taxon>Gunneridae</taxon>
        <taxon>Pentapetalae</taxon>
        <taxon>asterids</taxon>
        <taxon>lamiids</taxon>
        <taxon>Gentianales</taxon>
        <taxon>Rubiaceae</taxon>
        <taxon>Cinchonoideae</taxon>
        <taxon>Cinchoneae</taxon>
        <taxon>Cinchona</taxon>
    </lineage>
</organism>
<dbReference type="PRINTS" id="PR00382">
    <property type="entry name" value="LIPIDTRNSFER"/>
</dbReference>
<evidence type="ECO:0000256" key="4">
    <source>
        <dbReference type="RuleBase" id="RU000628"/>
    </source>
</evidence>
<evidence type="ECO:0000256" key="3">
    <source>
        <dbReference type="ARBA" id="ARBA00023121"/>
    </source>
</evidence>
<evidence type="ECO:0000313" key="7">
    <source>
        <dbReference type="EMBL" id="KAL3525938.1"/>
    </source>
</evidence>
<evidence type="ECO:0000259" key="6">
    <source>
        <dbReference type="SMART" id="SM00499"/>
    </source>
</evidence>
<dbReference type="InterPro" id="IPR000528">
    <property type="entry name" value="Plant_nsLTP"/>
</dbReference>
<dbReference type="InterPro" id="IPR036312">
    <property type="entry name" value="Bifun_inhib/LTP/seed_sf"/>
</dbReference>
<comment type="similarity">
    <text evidence="1 4">Belongs to the plant LTP family.</text>
</comment>
<dbReference type="EMBL" id="JBJUIK010000006">
    <property type="protein sequence ID" value="KAL3525938.1"/>
    <property type="molecule type" value="Genomic_DNA"/>
</dbReference>
<proteinExistence type="inferred from homology"/>
<keyword evidence="3 4" id="KW-0446">Lipid-binding</keyword>
<feature type="domain" description="Bifunctional inhibitor/plant lipid transfer protein/seed storage helical" evidence="6">
    <location>
        <begin position="29"/>
        <end position="113"/>
    </location>
</feature>
<dbReference type="Gene3D" id="1.10.110.10">
    <property type="entry name" value="Plant lipid-transfer and hydrophobic proteins"/>
    <property type="match status" value="1"/>
</dbReference>
<comment type="caution">
    <text evidence="7">The sequence shown here is derived from an EMBL/GenBank/DDBJ whole genome shotgun (WGS) entry which is preliminary data.</text>
</comment>
<keyword evidence="8" id="KW-1185">Reference proteome</keyword>